<evidence type="ECO:0000313" key="1">
    <source>
        <dbReference type="EMBL" id="NYH95572.1"/>
    </source>
</evidence>
<name>A0A7Z0BVV6_9SPHN</name>
<dbReference type="InterPro" id="IPR018673">
    <property type="entry name" value="DUF2141"/>
</dbReference>
<proteinExistence type="predicted"/>
<keyword evidence="2" id="KW-1185">Reference proteome</keyword>
<dbReference type="Proteomes" id="UP000522081">
    <property type="component" value="Unassembled WGS sequence"/>
</dbReference>
<dbReference type="Pfam" id="PF09912">
    <property type="entry name" value="DUF2141"/>
    <property type="match status" value="1"/>
</dbReference>
<dbReference type="AlphaFoldDB" id="A0A7Z0BVV6"/>
<reference evidence="1 2" key="1">
    <citation type="submission" date="2020-07" db="EMBL/GenBank/DDBJ databases">
        <title>Genomic Encyclopedia of Type Strains, Phase IV (KMG-IV): sequencing the most valuable type-strain genomes for metagenomic binning, comparative biology and taxonomic classification.</title>
        <authorList>
            <person name="Goeker M."/>
        </authorList>
    </citation>
    <scope>NUCLEOTIDE SEQUENCE [LARGE SCALE GENOMIC DNA]</scope>
    <source>
        <strain evidence="1 2">DSM 29043</strain>
    </source>
</reference>
<organism evidence="1 2">
    <name type="scientific">Novosphingobium marinum</name>
    <dbReference type="NCBI Taxonomy" id="1514948"/>
    <lineage>
        <taxon>Bacteria</taxon>
        <taxon>Pseudomonadati</taxon>
        <taxon>Pseudomonadota</taxon>
        <taxon>Alphaproteobacteria</taxon>
        <taxon>Sphingomonadales</taxon>
        <taxon>Sphingomonadaceae</taxon>
        <taxon>Novosphingobium</taxon>
    </lineage>
</organism>
<gene>
    <name evidence="1" type="ORF">FHS75_001901</name>
</gene>
<dbReference type="EMBL" id="JACBZF010000003">
    <property type="protein sequence ID" value="NYH95572.1"/>
    <property type="molecule type" value="Genomic_DNA"/>
</dbReference>
<sequence length="133" mass="14582">MPLLVGAAMPAGEVSATVTNLRSEQGQVLACLTARPGAFPDCEKDPEARTLILKAEEGMQLDFGRVPTGRYAIAIVHDENGNGRLDKRLMFPREGYGFSRNAPIGFGPPSFRSAAFAVEREPEHQSIKMRYLF</sequence>
<evidence type="ECO:0000313" key="2">
    <source>
        <dbReference type="Proteomes" id="UP000522081"/>
    </source>
</evidence>
<comment type="caution">
    <text evidence="1">The sequence shown here is derived from an EMBL/GenBank/DDBJ whole genome shotgun (WGS) entry which is preliminary data.</text>
</comment>
<protein>
    <submittedName>
        <fullName evidence="1">Uncharacterized protein (DUF2141 family)</fullName>
    </submittedName>
</protein>
<accession>A0A7Z0BVV6</accession>